<reference evidence="2" key="1">
    <citation type="submission" date="2025-08" db="UniProtKB">
        <authorList>
            <consortium name="RefSeq"/>
        </authorList>
    </citation>
    <scope>IDENTIFICATION</scope>
    <source>
        <tissue evidence="2">Whole body</tissue>
    </source>
</reference>
<proteinExistence type="predicted"/>
<name>A0A8B8GJB0_9HEMI</name>
<keyword evidence="1" id="KW-1185">Reference proteome</keyword>
<dbReference type="RefSeq" id="XP_025423020.1">
    <property type="nucleotide sequence ID" value="XM_025567235.1"/>
</dbReference>
<organism evidence="1 2">
    <name type="scientific">Sipha flava</name>
    <name type="common">yellow sugarcane aphid</name>
    <dbReference type="NCBI Taxonomy" id="143950"/>
    <lineage>
        <taxon>Eukaryota</taxon>
        <taxon>Metazoa</taxon>
        <taxon>Ecdysozoa</taxon>
        <taxon>Arthropoda</taxon>
        <taxon>Hexapoda</taxon>
        <taxon>Insecta</taxon>
        <taxon>Pterygota</taxon>
        <taxon>Neoptera</taxon>
        <taxon>Paraneoptera</taxon>
        <taxon>Hemiptera</taxon>
        <taxon>Sternorrhyncha</taxon>
        <taxon>Aphidomorpha</taxon>
        <taxon>Aphidoidea</taxon>
        <taxon>Aphididae</taxon>
        <taxon>Sipha</taxon>
    </lineage>
</organism>
<accession>A0A8B8GJB0</accession>
<sequence>MVSNTDMGFLAVTLALCKLRKQKKKRTRCWSKEWFKLRSRFTHENLLNVIRDTEPEDYKNFLRMDQEGFETLLELVRPKIEKQDTIMRKAIPASQRLSVTLRYLAFSMDLKYLKFMCAIAPQTLEGIIMETSDAIIETLKDNVQVPKTKVGGK</sequence>
<protein>
    <submittedName>
        <fullName evidence="2">Uncharacterized protein LOC112692539</fullName>
    </submittedName>
</protein>
<evidence type="ECO:0000313" key="2">
    <source>
        <dbReference type="RefSeq" id="XP_025423020.1"/>
    </source>
</evidence>
<evidence type="ECO:0000313" key="1">
    <source>
        <dbReference type="Proteomes" id="UP000694846"/>
    </source>
</evidence>
<dbReference type="OrthoDB" id="6618525at2759"/>
<dbReference type="AlphaFoldDB" id="A0A8B8GJB0"/>
<gene>
    <name evidence="2" type="primary">LOC112692539</name>
</gene>
<dbReference type="GeneID" id="112692539"/>
<dbReference type="Proteomes" id="UP000694846">
    <property type="component" value="Unplaced"/>
</dbReference>